<accession>A0ABN6LCP2</accession>
<gene>
    <name evidence="3" type="ORF">PEPS_14390</name>
</gene>
<evidence type="ECO:0000313" key="4">
    <source>
        <dbReference type="Proteomes" id="UP001354989"/>
    </source>
</evidence>
<sequence length="371" mass="43301">MKYIFLIVLTITALFAKANDGVFYASGNQLIPIQETDISITKEILKIERTTNNQFLVTVNYTFNNPKDQKELLVGFEAPSPAGDVDGTPKNGQHPYMTDFKVIFNGQPLPFQSSIVHTEEYFKNGQIQGLTEQEAKGDNFNKNEPNFFYVYHFNTKFKKGINTIKHSYRIDISAHFNTIFELHYLLTPATRWANKQIDDFTLILDLSDYYDYLIEQTFFTGFQNWTGATKILNSKKQSSFSEISKPIRVITGHNPVVFKQKNFSPKGELVIYATTDMEFLMSKSFDHTTMDIPFNVKNFIHKFETKNEDSYKILRNLPFARRGYVFKTPLIQQYYEKQEWYTANSKYKANINLLTDTEQKWLKTLKQKHQL</sequence>
<dbReference type="RefSeq" id="WP_338396620.1">
    <property type="nucleotide sequence ID" value="NZ_AP025292.1"/>
</dbReference>
<dbReference type="Gene3D" id="2.60.40.3680">
    <property type="match status" value="1"/>
</dbReference>
<name>A0ABN6LCP2_9BACT</name>
<keyword evidence="1" id="KW-0732">Signal</keyword>
<keyword evidence="4" id="KW-1185">Reference proteome</keyword>
<reference evidence="3 4" key="1">
    <citation type="submission" date="2021-12" db="EMBL/GenBank/DDBJ databases">
        <title>Genome sequencing of bacteria with rrn-lacking chromosome and rrn-plasmid.</title>
        <authorList>
            <person name="Anda M."/>
            <person name="Iwasaki W."/>
        </authorList>
    </citation>
    <scope>NUCLEOTIDE SEQUENCE [LARGE SCALE GENOMIC DNA]</scope>
    <source>
        <strain evidence="3 4">NBRC 101262</strain>
    </source>
</reference>
<proteinExistence type="predicted"/>
<dbReference type="SMART" id="SM01324">
    <property type="entry name" value="YARHG"/>
    <property type="match status" value="1"/>
</dbReference>
<dbReference type="InterPro" id="IPR025582">
    <property type="entry name" value="YARHG_dom"/>
</dbReference>
<evidence type="ECO:0000313" key="3">
    <source>
        <dbReference type="EMBL" id="BDC99158.1"/>
    </source>
</evidence>
<evidence type="ECO:0000256" key="1">
    <source>
        <dbReference type="SAM" id="SignalP"/>
    </source>
</evidence>
<dbReference type="EMBL" id="AP025292">
    <property type="protein sequence ID" value="BDC99158.1"/>
    <property type="molecule type" value="Genomic_DNA"/>
</dbReference>
<organism evidence="3 4">
    <name type="scientific">Persicobacter psychrovividus</name>
    <dbReference type="NCBI Taxonomy" id="387638"/>
    <lineage>
        <taxon>Bacteria</taxon>
        <taxon>Pseudomonadati</taxon>
        <taxon>Bacteroidota</taxon>
        <taxon>Cytophagia</taxon>
        <taxon>Cytophagales</taxon>
        <taxon>Persicobacteraceae</taxon>
        <taxon>Persicobacter</taxon>
    </lineage>
</organism>
<feature type="domain" description="YARHG" evidence="2">
    <location>
        <begin position="292"/>
        <end position="368"/>
    </location>
</feature>
<dbReference type="InterPro" id="IPR038434">
    <property type="entry name" value="YARHG_sf"/>
</dbReference>
<protein>
    <recommendedName>
        <fullName evidence="2">YARHG domain-containing protein</fullName>
    </recommendedName>
</protein>
<dbReference type="Proteomes" id="UP001354989">
    <property type="component" value="Chromosome"/>
</dbReference>
<dbReference type="Pfam" id="PF13308">
    <property type="entry name" value="YARHG"/>
    <property type="match status" value="1"/>
</dbReference>
<dbReference type="Gene3D" id="1.20.58.1690">
    <property type="match status" value="1"/>
</dbReference>
<feature type="signal peptide" evidence="1">
    <location>
        <begin position="1"/>
        <end position="18"/>
    </location>
</feature>
<evidence type="ECO:0000259" key="2">
    <source>
        <dbReference type="SMART" id="SM01324"/>
    </source>
</evidence>
<feature type="chain" id="PRO_5045708825" description="YARHG domain-containing protein" evidence="1">
    <location>
        <begin position="19"/>
        <end position="371"/>
    </location>
</feature>